<dbReference type="GO" id="GO:0016779">
    <property type="term" value="F:nucleotidyltransferase activity"/>
    <property type="evidence" value="ECO:0007669"/>
    <property type="project" value="UniProtKB-KW"/>
</dbReference>
<gene>
    <name evidence="12" type="ORF">EI77_03100</name>
</gene>
<evidence type="ECO:0000256" key="7">
    <source>
        <dbReference type="ARBA" id="ARBA00023080"/>
    </source>
</evidence>
<evidence type="ECO:0000256" key="10">
    <source>
        <dbReference type="ARBA" id="ARBA00048304"/>
    </source>
</evidence>
<dbReference type="GO" id="GO:0051607">
    <property type="term" value="P:defense response to virus"/>
    <property type="evidence" value="ECO:0007669"/>
    <property type="project" value="UniProtKB-KW"/>
</dbReference>
<protein>
    <recommendedName>
        <fullName evidence="9">Cyclic GMP-AMP synthase</fullName>
    </recommendedName>
</protein>
<sequence length="377" mass="43457">MYNYNSQIKTFYDKKVSLPPEMRKMLLAHRKANADRLIKRLPELHPKIRIGESNFQSQGSFAMDTVVQTRFTAEEYDIDYGVVIRRSQLVNEDGSEMTAQEVRELVRAALRDKRFNRQPKLMTNCVRVFYADEDDYAHHVDIPIYREFEDDAGIRVTQLAGEEDWIRSNPTRVNEWIEDEVIDRNAQISGSGGQMRRMVKLMKRFCRSRNADSNEDWDLPNGMKLTMLISECFQWSERFDEAFHGTLSAMKNRLAWNLEIENLADKGWPKSKLTKSTADQNVLNLEGRIADALSELEVLSSDECTENQARKAWDWVFQSDGFFKELEEEAKAKKQELQKAAAILASRSAGTDRNGRIVAACATVVPNLAHSFYGEDF</sequence>
<evidence type="ECO:0000313" key="12">
    <source>
        <dbReference type="EMBL" id="TDU69445.1"/>
    </source>
</evidence>
<dbReference type="GO" id="GO:0005524">
    <property type="term" value="F:ATP binding"/>
    <property type="evidence" value="ECO:0007669"/>
    <property type="project" value="UniProtKB-KW"/>
</dbReference>
<evidence type="ECO:0000256" key="1">
    <source>
        <dbReference type="ARBA" id="ARBA00022679"/>
    </source>
</evidence>
<reference evidence="12 13" key="1">
    <citation type="submission" date="2019-03" db="EMBL/GenBank/DDBJ databases">
        <title>Genomic Encyclopedia of Archaeal and Bacterial Type Strains, Phase II (KMG-II): from individual species to whole genera.</title>
        <authorList>
            <person name="Goeker M."/>
        </authorList>
    </citation>
    <scope>NUCLEOTIDE SEQUENCE [LARGE SCALE GENOMIC DNA]</scope>
    <source>
        <strain evidence="12 13">ATCC 25309</strain>
    </source>
</reference>
<name>A0A4R7RX41_9BACT</name>
<dbReference type="Pfam" id="PF21654">
    <property type="entry name" value="DncV-like_NTFase"/>
    <property type="match status" value="1"/>
</dbReference>
<dbReference type="EMBL" id="SOCA01000005">
    <property type="protein sequence ID" value="TDU69445.1"/>
    <property type="molecule type" value="Genomic_DNA"/>
</dbReference>
<evidence type="ECO:0000256" key="3">
    <source>
        <dbReference type="ARBA" id="ARBA00022723"/>
    </source>
</evidence>
<keyword evidence="7" id="KW-0546">Nucleotide metabolism</keyword>
<proteinExistence type="predicted"/>
<keyword evidence="5" id="KW-0067">ATP-binding</keyword>
<evidence type="ECO:0000256" key="2">
    <source>
        <dbReference type="ARBA" id="ARBA00022695"/>
    </source>
</evidence>
<dbReference type="InterPro" id="IPR048445">
    <property type="entry name" value="DncV-like_NTFase"/>
</dbReference>
<keyword evidence="8" id="KW-0051">Antiviral defense</keyword>
<evidence type="ECO:0000256" key="6">
    <source>
        <dbReference type="ARBA" id="ARBA00022842"/>
    </source>
</evidence>
<accession>A0A4R7RX41</accession>
<keyword evidence="3" id="KW-0479">Metal-binding</keyword>
<comment type="catalytic activity">
    <reaction evidence="10">
        <text>GTP + ATP = 3',3'-cGAMP + 2 diphosphate</text>
        <dbReference type="Rhea" id="RHEA:35647"/>
        <dbReference type="ChEBI" id="CHEBI:30616"/>
        <dbReference type="ChEBI" id="CHEBI:33019"/>
        <dbReference type="ChEBI" id="CHEBI:37565"/>
        <dbReference type="ChEBI" id="CHEBI:71501"/>
    </reaction>
    <physiologicalReaction direction="left-to-right" evidence="10">
        <dbReference type="Rhea" id="RHEA:35648"/>
    </physiologicalReaction>
</comment>
<evidence type="ECO:0000256" key="8">
    <source>
        <dbReference type="ARBA" id="ARBA00023118"/>
    </source>
</evidence>
<dbReference type="AlphaFoldDB" id="A0A4R7RX41"/>
<evidence type="ECO:0000259" key="11">
    <source>
        <dbReference type="Pfam" id="PF21654"/>
    </source>
</evidence>
<evidence type="ECO:0000256" key="4">
    <source>
        <dbReference type="ARBA" id="ARBA00022741"/>
    </source>
</evidence>
<comment type="caution">
    <text evidence="12">The sequence shown here is derived from an EMBL/GenBank/DDBJ whole genome shotgun (WGS) entry which is preliminary data.</text>
</comment>
<feature type="domain" description="Cyclic GMP-AMP synthase DncV-like nucleotidyltransferase" evidence="11">
    <location>
        <begin position="54"/>
        <end position="145"/>
    </location>
</feature>
<keyword evidence="2" id="KW-0548">Nucleotidyltransferase</keyword>
<dbReference type="Proteomes" id="UP000295662">
    <property type="component" value="Unassembled WGS sequence"/>
</dbReference>
<dbReference type="RefSeq" id="WP_133796127.1">
    <property type="nucleotide sequence ID" value="NZ_SOCA01000005.1"/>
</dbReference>
<evidence type="ECO:0000313" key="13">
    <source>
        <dbReference type="Proteomes" id="UP000295662"/>
    </source>
</evidence>
<keyword evidence="13" id="KW-1185">Reference proteome</keyword>
<evidence type="ECO:0000256" key="9">
    <source>
        <dbReference type="ARBA" id="ARBA00044145"/>
    </source>
</evidence>
<dbReference type="GO" id="GO:0009117">
    <property type="term" value="P:nucleotide metabolic process"/>
    <property type="evidence" value="ECO:0007669"/>
    <property type="project" value="UniProtKB-KW"/>
</dbReference>
<keyword evidence="4" id="KW-0547">Nucleotide-binding</keyword>
<dbReference type="OrthoDB" id="661552at2"/>
<keyword evidence="6" id="KW-0460">Magnesium</keyword>
<organism evidence="12 13">
    <name type="scientific">Prosthecobacter fusiformis</name>
    <dbReference type="NCBI Taxonomy" id="48464"/>
    <lineage>
        <taxon>Bacteria</taxon>
        <taxon>Pseudomonadati</taxon>
        <taxon>Verrucomicrobiota</taxon>
        <taxon>Verrucomicrobiia</taxon>
        <taxon>Verrucomicrobiales</taxon>
        <taxon>Verrucomicrobiaceae</taxon>
        <taxon>Prosthecobacter</taxon>
    </lineage>
</organism>
<dbReference type="GO" id="GO:0046872">
    <property type="term" value="F:metal ion binding"/>
    <property type="evidence" value="ECO:0007669"/>
    <property type="project" value="UniProtKB-KW"/>
</dbReference>
<evidence type="ECO:0000256" key="5">
    <source>
        <dbReference type="ARBA" id="ARBA00022840"/>
    </source>
</evidence>
<keyword evidence="1" id="KW-0808">Transferase</keyword>